<keyword evidence="2" id="KW-0695">RNA-directed DNA polymerase</keyword>
<protein>
    <submittedName>
        <fullName evidence="2">RNA-directed DNA polymerase (Reverse transcriptase)</fullName>
    </submittedName>
</protein>
<feature type="domain" description="Reverse transcriptase/retrotransposon-derived protein RNase H-like" evidence="1">
    <location>
        <begin position="3"/>
        <end position="87"/>
    </location>
</feature>
<organism evidence="2 3">
    <name type="scientific">Trifolium medium</name>
    <dbReference type="NCBI Taxonomy" id="97028"/>
    <lineage>
        <taxon>Eukaryota</taxon>
        <taxon>Viridiplantae</taxon>
        <taxon>Streptophyta</taxon>
        <taxon>Embryophyta</taxon>
        <taxon>Tracheophyta</taxon>
        <taxon>Spermatophyta</taxon>
        <taxon>Magnoliopsida</taxon>
        <taxon>eudicotyledons</taxon>
        <taxon>Gunneridae</taxon>
        <taxon>Pentapetalae</taxon>
        <taxon>rosids</taxon>
        <taxon>fabids</taxon>
        <taxon>Fabales</taxon>
        <taxon>Fabaceae</taxon>
        <taxon>Papilionoideae</taxon>
        <taxon>50 kb inversion clade</taxon>
        <taxon>NPAAA clade</taxon>
        <taxon>Hologalegina</taxon>
        <taxon>IRL clade</taxon>
        <taxon>Trifolieae</taxon>
        <taxon>Trifolium</taxon>
    </lineage>
</organism>
<dbReference type="AlphaFoldDB" id="A0A392RXM4"/>
<comment type="caution">
    <text evidence="2">The sequence shown here is derived from an EMBL/GenBank/DDBJ whole genome shotgun (WGS) entry which is preliminary data.</text>
</comment>
<keyword evidence="3" id="KW-1185">Reference proteome</keyword>
<evidence type="ECO:0000313" key="2">
    <source>
        <dbReference type="EMBL" id="MCI41358.1"/>
    </source>
</evidence>
<dbReference type="GO" id="GO:0003964">
    <property type="term" value="F:RNA-directed DNA polymerase activity"/>
    <property type="evidence" value="ECO:0007669"/>
    <property type="project" value="UniProtKB-KW"/>
</dbReference>
<dbReference type="EMBL" id="LXQA010291276">
    <property type="protein sequence ID" value="MCI41358.1"/>
    <property type="molecule type" value="Genomic_DNA"/>
</dbReference>
<evidence type="ECO:0000313" key="3">
    <source>
        <dbReference type="Proteomes" id="UP000265520"/>
    </source>
</evidence>
<proteinExistence type="predicted"/>
<accession>A0A392RXM4</accession>
<dbReference type="PANTHER" id="PTHR34072">
    <property type="entry name" value="ENZYMATIC POLYPROTEIN-RELATED"/>
    <property type="match status" value="1"/>
</dbReference>
<sequence>NATAEAAFEQLKLAVTTAPVLALPNFEIPFEIECDASGKGVGAVLMQQKHPIAYFSKAFSGSKLCKSAYDKELMALVLAIQHWRHYLL</sequence>
<dbReference type="InterPro" id="IPR043502">
    <property type="entry name" value="DNA/RNA_pol_sf"/>
</dbReference>
<evidence type="ECO:0000259" key="1">
    <source>
        <dbReference type="Pfam" id="PF17919"/>
    </source>
</evidence>
<dbReference type="Pfam" id="PF17919">
    <property type="entry name" value="RT_RNaseH_2"/>
    <property type="match status" value="1"/>
</dbReference>
<dbReference type="InterPro" id="IPR041577">
    <property type="entry name" value="RT_RNaseH_2"/>
</dbReference>
<name>A0A392RXM4_9FABA</name>
<feature type="non-terminal residue" evidence="2">
    <location>
        <position position="88"/>
    </location>
</feature>
<dbReference type="Proteomes" id="UP000265520">
    <property type="component" value="Unassembled WGS sequence"/>
</dbReference>
<feature type="non-terminal residue" evidence="2">
    <location>
        <position position="1"/>
    </location>
</feature>
<dbReference type="PANTHER" id="PTHR34072:SF55">
    <property type="entry name" value="DNA_RNA POLYMERASES SUPERFAMILY PROTEIN"/>
    <property type="match status" value="1"/>
</dbReference>
<dbReference type="SUPFAM" id="SSF56672">
    <property type="entry name" value="DNA/RNA polymerases"/>
    <property type="match status" value="1"/>
</dbReference>
<keyword evidence="2" id="KW-0548">Nucleotidyltransferase</keyword>
<keyword evidence="2" id="KW-0808">Transferase</keyword>
<dbReference type="Gene3D" id="3.10.20.370">
    <property type="match status" value="1"/>
</dbReference>
<reference evidence="2 3" key="1">
    <citation type="journal article" date="2018" name="Front. Plant Sci.">
        <title>Red Clover (Trifolium pratense) and Zigzag Clover (T. medium) - A Picture of Genomic Similarities and Differences.</title>
        <authorList>
            <person name="Dluhosova J."/>
            <person name="Istvanek J."/>
            <person name="Nedelnik J."/>
            <person name="Repkova J."/>
        </authorList>
    </citation>
    <scope>NUCLEOTIDE SEQUENCE [LARGE SCALE GENOMIC DNA]</scope>
    <source>
        <strain evidence="3">cv. 10/8</strain>
        <tissue evidence="2">Leaf</tissue>
    </source>
</reference>